<dbReference type="SUPFAM" id="SSF53474">
    <property type="entry name" value="alpha/beta-Hydrolases"/>
    <property type="match status" value="1"/>
</dbReference>
<dbReference type="Proteomes" id="UP001265746">
    <property type="component" value="Unassembled WGS sequence"/>
</dbReference>
<proteinExistence type="predicted"/>
<comment type="caution">
    <text evidence="3">The sequence shown here is derived from an EMBL/GenBank/DDBJ whole genome shotgun (WGS) entry which is preliminary data.</text>
</comment>
<name>A0AAD9SJJ9_PHOAM</name>
<dbReference type="PANTHER" id="PTHR48081:SF8">
    <property type="entry name" value="ALPHA_BETA HYDROLASE FOLD-3 DOMAIN-CONTAINING PROTEIN-RELATED"/>
    <property type="match status" value="1"/>
</dbReference>
<dbReference type="Gene3D" id="3.40.50.1820">
    <property type="entry name" value="alpha/beta hydrolase"/>
    <property type="match status" value="1"/>
</dbReference>
<dbReference type="EMBL" id="JAUJFL010000002">
    <property type="protein sequence ID" value="KAK2609784.1"/>
    <property type="molecule type" value="Genomic_DNA"/>
</dbReference>
<organism evidence="3 4">
    <name type="scientific">Phomopsis amygdali</name>
    <name type="common">Fusicoccum amygdali</name>
    <dbReference type="NCBI Taxonomy" id="1214568"/>
    <lineage>
        <taxon>Eukaryota</taxon>
        <taxon>Fungi</taxon>
        <taxon>Dikarya</taxon>
        <taxon>Ascomycota</taxon>
        <taxon>Pezizomycotina</taxon>
        <taxon>Sordariomycetes</taxon>
        <taxon>Sordariomycetidae</taxon>
        <taxon>Diaporthales</taxon>
        <taxon>Diaporthaceae</taxon>
        <taxon>Diaporthe</taxon>
    </lineage>
</organism>
<dbReference type="GO" id="GO:0016787">
    <property type="term" value="F:hydrolase activity"/>
    <property type="evidence" value="ECO:0007669"/>
    <property type="project" value="UniProtKB-KW"/>
</dbReference>
<evidence type="ECO:0000313" key="3">
    <source>
        <dbReference type="EMBL" id="KAK2609784.1"/>
    </source>
</evidence>
<keyword evidence="1" id="KW-0378">Hydrolase</keyword>
<gene>
    <name evidence="3" type="ORF">N8I77_003268</name>
</gene>
<evidence type="ECO:0000259" key="2">
    <source>
        <dbReference type="Pfam" id="PF07859"/>
    </source>
</evidence>
<accession>A0AAD9SJJ9</accession>
<keyword evidence="4" id="KW-1185">Reference proteome</keyword>
<dbReference type="InterPro" id="IPR013094">
    <property type="entry name" value="AB_hydrolase_3"/>
</dbReference>
<evidence type="ECO:0000313" key="4">
    <source>
        <dbReference type="Proteomes" id="UP001265746"/>
    </source>
</evidence>
<dbReference type="AlphaFoldDB" id="A0AAD9SJJ9"/>
<protein>
    <recommendedName>
        <fullName evidence="2">Alpha/beta hydrolase fold-3 domain-containing protein</fullName>
    </recommendedName>
</protein>
<dbReference type="PANTHER" id="PTHR48081">
    <property type="entry name" value="AB HYDROLASE SUPERFAMILY PROTEIN C4A8.06C"/>
    <property type="match status" value="1"/>
</dbReference>
<dbReference type="InterPro" id="IPR029058">
    <property type="entry name" value="AB_hydrolase_fold"/>
</dbReference>
<dbReference type="Pfam" id="PF07859">
    <property type="entry name" value="Abhydrolase_3"/>
    <property type="match status" value="1"/>
</dbReference>
<evidence type="ECO:0000256" key="1">
    <source>
        <dbReference type="ARBA" id="ARBA00022801"/>
    </source>
</evidence>
<dbReference type="InterPro" id="IPR050300">
    <property type="entry name" value="GDXG_lipolytic_enzyme"/>
</dbReference>
<feature type="domain" description="Alpha/beta hydrolase fold-3" evidence="2">
    <location>
        <begin position="98"/>
        <end position="317"/>
    </location>
</feature>
<reference evidence="3" key="1">
    <citation type="submission" date="2023-06" db="EMBL/GenBank/DDBJ databases">
        <authorList>
            <person name="Noh H."/>
        </authorList>
    </citation>
    <scope>NUCLEOTIDE SEQUENCE</scope>
    <source>
        <strain evidence="3">DUCC20226</strain>
    </source>
</reference>
<sequence>MEIHHRTDRSIFSLVLQTLIRPFKPRLVAPKSTFPAGSPRLKHDRKINRAVRVVERQQQDVWLYDITAHNNSGGNNNNNSIRSSNYAAPPPRRRLHMYYIAGGGWQSPPSGQHWKFCAELVRNVPGLTVTVVSAPLAPSSPAVTAFPVLRRLFASLLEQGARDGEQAILAGDSSGGNLVLCLALDSLRSEEDTGNTTSPKPLALLAISPAVDLRPMETWGKEMQVLARRDPVLTVGSHNSEAAAWAAGVDPACAWISPAAAADDVGGVLARARVRLIGVTGGYDILTPAALGFRDACAAQGVGGAWLHWERQMHCFPLAFMYGLPEAVWAKDWVVEQIRGL</sequence>